<dbReference type="EMBL" id="CP048268">
    <property type="protein sequence ID" value="QYN51983.1"/>
    <property type="molecule type" value="Genomic_DNA"/>
</dbReference>
<organism evidence="1 2">
    <name type="scientific">Lactobacillus panisapium</name>
    <dbReference type="NCBI Taxonomy" id="2012495"/>
    <lineage>
        <taxon>Bacteria</taxon>
        <taxon>Bacillati</taxon>
        <taxon>Bacillota</taxon>
        <taxon>Bacilli</taxon>
        <taxon>Lactobacillales</taxon>
        <taxon>Lactobacillaceae</taxon>
        <taxon>Lactobacillus</taxon>
    </lineage>
</organism>
<protein>
    <submittedName>
        <fullName evidence="1">Alpha/beta hydrolase</fullName>
    </submittedName>
</protein>
<dbReference type="InterPro" id="IPR010315">
    <property type="entry name" value="DUF915_hydro-like"/>
</dbReference>
<reference evidence="1 2" key="1">
    <citation type="submission" date="2020-01" db="EMBL/GenBank/DDBJ databases">
        <title>Vast differences in strain-level diversity in the gut microbiota of two closely related honey bee species.</title>
        <authorList>
            <person name="Ellegaard K.M."/>
            <person name="Suenami S."/>
            <person name="Miyazaki R."/>
            <person name="Engel P."/>
        </authorList>
    </citation>
    <scope>NUCLEOTIDE SEQUENCE [LARGE SCALE GENOMIC DNA]</scope>
    <source>
        <strain evidence="1 2">ESL0416</strain>
    </source>
</reference>
<dbReference type="Gene3D" id="3.40.50.1820">
    <property type="entry name" value="alpha/beta hydrolase"/>
    <property type="match status" value="1"/>
</dbReference>
<gene>
    <name evidence="1" type="ORF">GYM71_00440</name>
</gene>
<keyword evidence="1" id="KW-0378">Hydrolase</keyword>
<dbReference type="RefSeq" id="WP_220220489.1">
    <property type="nucleotide sequence ID" value="NZ_CP048268.1"/>
</dbReference>
<name>A0ABX8W3F8_9LACO</name>
<dbReference type="PROSITE" id="PS51257">
    <property type="entry name" value="PROKAR_LIPOPROTEIN"/>
    <property type="match status" value="1"/>
</dbReference>
<keyword evidence="2" id="KW-1185">Reference proteome</keyword>
<sequence>MTKKSKIVLSGLLAIFVLLACWWLFFNKAEQKQNPAKTIATPTIFVHGWGSSYHAEESMTNYARACNATNSIIRADVSQDGKVTFDRTISANAKNPIIEVNLLNNKSIFPDETDQARALTKSSNYVKDVVVALQKKYHFNKINLVGHSMGNLQIAYYLKNNAANSKMPQLNKQVSIAGHYNGYLGELGAPKHTILTKNGKPEKMDTGYKGLLPLKRTFPQNARVLNIYGNTGNGTDGSVDNNSSRSYRYLVSKRARSYQEHEFHGQNAQHSKLHENKQVAQLLVKFLWAK</sequence>
<proteinExistence type="predicted"/>
<dbReference type="InterPro" id="IPR029058">
    <property type="entry name" value="AB_hydrolase_fold"/>
</dbReference>
<dbReference type="SUPFAM" id="SSF53474">
    <property type="entry name" value="alpha/beta-Hydrolases"/>
    <property type="match status" value="1"/>
</dbReference>
<accession>A0ABX8W3F8</accession>
<dbReference type="Proteomes" id="UP000826550">
    <property type="component" value="Chromosome"/>
</dbReference>
<evidence type="ECO:0000313" key="2">
    <source>
        <dbReference type="Proteomes" id="UP000826550"/>
    </source>
</evidence>
<dbReference type="Pfam" id="PF06028">
    <property type="entry name" value="DUF915"/>
    <property type="match status" value="1"/>
</dbReference>
<dbReference type="GO" id="GO:0016787">
    <property type="term" value="F:hydrolase activity"/>
    <property type="evidence" value="ECO:0007669"/>
    <property type="project" value="UniProtKB-KW"/>
</dbReference>
<evidence type="ECO:0000313" key="1">
    <source>
        <dbReference type="EMBL" id="QYN51983.1"/>
    </source>
</evidence>